<comment type="caution">
    <text evidence="5">The sequence shown here is derived from an EMBL/GenBank/DDBJ whole genome shotgun (WGS) entry which is preliminary data.</text>
</comment>
<dbReference type="Pfam" id="PF23283">
    <property type="entry name" value="D8C_UMOD"/>
    <property type="match status" value="2"/>
</dbReference>
<keyword evidence="6" id="KW-1185">Reference proteome</keyword>
<dbReference type="InterPro" id="IPR035914">
    <property type="entry name" value="Sperma_CUB_dom_sf"/>
</dbReference>
<dbReference type="Proteomes" id="UP001159405">
    <property type="component" value="Unassembled WGS sequence"/>
</dbReference>
<organism evidence="5 6">
    <name type="scientific">Porites lobata</name>
    <dbReference type="NCBI Taxonomy" id="104759"/>
    <lineage>
        <taxon>Eukaryota</taxon>
        <taxon>Metazoa</taxon>
        <taxon>Cnidaria</taxon>
        <taxon>Anthozoa</taxon>
        <taxon>Hexacorallia</taxon>
        <taxon>Scleractinia</taxon>
        <taxon>Fungiina</taxon>
        <taxon>Poritidae</taxon>
        <taxon>Porites</taxon>
    </lineage>
</organism>
<evidence type="ECO:0000256" key="2">
    <source>
        <dbReference type="ARBA" id="ARBA00023157"/>
    </source>
</evidence>
<dbReference type="SUPFAM" id="SSF49854">
    <property type="entry name" value="Spermadhesin, CUB domain"/>
    <property type="match status" value="2"/>
</dbReference>
<feature type="domain" description="CUB" evidence="4">
    <location>
        <begin position="127"/>
        <end position="251"/>
    </location>
</feature>
<evidence type="ECO:0000313" key="5">
    <source>
        <dbReference type="EMBL" id="CAH3166495.1"/>
    </source>
</evidence>
<keyword evidence="2" id="KW-1015">Disulfide bond</keyword>
<evidence type="ECO:0000313" key="6">
    <source>
        <dbReference type="Proteomes" id="UP001159405"/>
    </source>
</evidence>
<gene>
    <name evidence="5" type="ORF">PLOB_00007672</name>
</gene>
<dbReference type="Pfam" id="PF00431">
    <property type="entry name" value="CUB"/>
    <property type="match status" value="2"/>
</dbReference>
<evidence type="ECO:0000256" key="1">
    <source>
        <dbReference type="ARBA" id="ARBA00022729"/>
    </source>
</evidence>
<sequence length="510" mass="57693">MATLNETSGVLTSPYYPMSYPSNEKCSWKIIASKGERILLFIEDISIADCGSSCTCDYLEIQNGSSSDGISDRRRCGGEDRGIVYHSSLPHPVYSVGNSVQVIFTSLNSQYPGFNATYTAITYSSVCPNMTTVNEISGVITSPFYPRYSPYQKQSCSWEIRARKGKRIVFTIEAIMKFHWSCAARLYCLCFYLEIQGGSISGYDGPKWRLCAPLFTANATYDWFKERIKVLVFSDGSIGWSPRFRISYTQVNFSVSGCSNYTTLNESNRAMTYNRRISYLCDANLNGWYRFNGEAGTQMADSCVNMYHCGTESPGWLNGTHPDLNDGAVKRQVCFSSFDNCCHYSDEVTVQNCGGFYVYKLERQFQCNLRYCGNGLRYAQECYNYKVLNETSRSKTYNGSYYQCDRMLSADWYRFVGAAGNQMAESCVDNSHCGAYYSGWLNGSHPTVNEGAVQRRVCFRYYDNCCDFPTYIRVRNCGGFYVYQLKPFIVCQSRYCGNGYVSSTPTTPGT</sequence>
<reference evidence="5 6" key="1">
    <citation type="submission" date="2022-05" db="EMBL/GenBank/DDBJ databases">
        <authorList>
            <consortium name="Genoscope - CEA"/>
            <person name="William W."/>
        </authorList>
    </citation>
    <scope>NUCLEOTIDE SEQUENCE [LARGE SCALE GENOMIC DNA]</scope>
</reference>
<dbReference type="CDD" id="cd00041">
    <property type="entry name" value="CUB"/>
    <property type="match status" value="1"/>
</dbReference>
<protein>
    <recommendedName>
        <fullName evidence="4">CUB domain-containing protein</fullName>
    </recommendedName>
</protein>
<feature type="non-terminal residue" evidence="5">
    <location>
        <position position="510"/>
    </location>
</feature>
<dbReference type="SMART" id="SM00042">
    <property type="entry name" value="CUB"/>
    <property type="match status" value="2"/>
</dbReference>
<dbReference type="EMBL" id="CALNXK010000137">
    <property type="protein sequence ID" value="CAH3166495.1"/>
    <property type="molecule type" value="Genomic_DNA"/>
</dbReference>
<dbReference type="PROSITE" id="PS01180">
    <property type="entry name" value="CUB"/>
    <property type="match status" value="2"/>
</dbReference>
<comment type="caution">
    <text evidence="3">Lacks conserved residue(s) required for the propagation of feature annotation.</text>
</comment>
<evidence type="ECO:0000259" key="4">
    <source>
        <dbReference type="PROSITE" id="PS01180"/>
    </source>
</evidence>
<keyword evidence="1" id="KW-0732">Signal</keyword>
<dbReference type="Gene3D" id="2.60.120.290">
    <property type="entry name" value="Spermadhesin, CUB domain"/>
    <property type="match status" value="2"/>
</dbReference>
<dbReference type="InterPro" id="IPR000859">
    <property type="entry name" value="CUB_dom"/>
</dbReference>
<dbReference type="InterPro" id="IPR057774">
    <property type="entry name" value="D8C_UMOD/GP2/OIT3-like"/>
</dbReference>
<dbReference type="PANTHER" id="PTHR36191">
    <property type="entry name" value="ENDO/EXONUCLEASE/PHOSPHATASE DOMAIN-CONTAINING PROTEIN-RELATED"/>
    <property type="match status" value="1"/>
</dbReference>
<name>A0ABN8QKU4_9CNID</name>
<accession>A0ABN8QKU4</accession>
<evidence type="ECO:0000256" key="3">
    <source>
        <dbReference type="PROSITE-ProRule" id="PRU00059"/>
    </source>
</evidence>
<dbReference type="PANTHER" id="PTHR36191:SF4">
    <property type="entry name" value="VWFD DOMAIN-CONTAINING PROTEIN"/>
    <property type="match status" value="1"/>
</dbReference>
<feature type="domain" description="CUB" evidence="4">
    <location>
        <begin position="1"/>
        <end position="121"/>
    </location>
</feature>
<proteinExistence type="predicted"/>